<gene>
    <name evidence="6" type="ORF">DD236_03755</name>
</gene>
<dbReference type="OrthoDB" id="9773673at2"/>
<dbReference type="Gene3D" id="3.40.50.2300">
    <property type="match status" value="2"/>
</dbReference>
<evidence type="ECO:0000256" key="4">
    <source>
        <dbReference type="SAM" id="SignalP"/>
    </source>
</evidence>
<dbReference type="InterPro" id="IPR028082">
    <property type="entry name" value="Peripla_BP_I"/>
</dbReference>
<accession>A0A2V1K9P3</accession>
<feature type="region of interest" description="Disordered" evidence="3">
    <location>
        <begin position="24"/>
        <end position="52"/>
    </location>
</feature>
<feature type="chain" id="PRO_5039246149" evidence="4">
    <location>
        <begin position="26"/>
        <end position="376"/>
    </location>
</feature>
<feature type="compositionally biased region" description="Basic and acidic residues" evidence="3">
    <location>
        <begin position="28"/>
        <end position="39"/>
    </location>
</feature>
<keyword evidence="2 4" id="KW-0732">Signal</keyword>
<evidence type="ECO:0000256" key="2">
    <source>
        <dbReference type="ARBA" id="ARBA00022729"/>
    </source>
</evidence>
<dbReference type="InterPro" id="IPR025997">
    <property type="entry name" value="SBP_2_dom"/>
</dbReference>
<feature type="domain" description="Periplasmic binding protein" evidence="5">
    <location>
        <begin position="47"/>
        <end position="327"/>
    </location>
</feature>
<dbReference type="SUPFAM" id="SSF53822">
    <property type="entry name" value="Periplasmic binding protein-like I"/>
    <property type="match status" value="1"/>
</dbReference>
<protein>
    <submittedName>
        <fullName evidence="6">ABC transporter substrate-binding protein</fullName>
    </submittedName>
</protein>
<comment type="caution">
    <text evidence="6">The sequence shown here is derived from an EMBL/GenBank/DDBJ whole genome shotgun (WGS) entry which is preliminary data.</text>
</comment>
<dbReference type="Proteomes" id="UP000245283">
    <property type="component" value="Unassembled WGS sequence"/>
</dbReference>
<evidence type="ECO:0000256" key="1">
    <source>
        <dbReference type="ARBA" id="ARBA00004196"/>
    </source>
</evidence>
<sequence>MRQVMKKIMAVVAATTLSISLTACSSTRGDDDASGKSEEGSNPGGLVGVSMPTKSLERWNRDGAHLKENLESDGYNVSLQYADNKVEQQISQIQNMINEDPDVLVVASIDGSALGPVLDQAKAQGITVFAYDRLILDTESVDYYATFDNYQVGQLQGQYIESTLGLDEGEEGPFNFEPFSGSPDDNNARFFFEGAWDVLQPYIESGVLEVPSGKDPKSVDDWQSIGIQAWMAPAAQSEMETRLNSFYQDKKVDAVLAPNDALALGISQALESDGYGEDDWPVLTGQDADQSSVQNIIAGKQTMTVWKDTRALGDQVAKMVDQIIRGDEVEVNDTESYDNGEIVVPSYLLTPIVITEDNVESELVDSGFYSAEDLGL</sequence>
<organism evidence="6 7">
    <name type="scientific">Ancrocorticia populi</name>
    <dbReference type="NCBI Taxonomy" id="2175228"/>
    <lineage>
        <taxon>Bacteria</taxon>
        <taxon>Bacillati</taxon>
        <taxon>Actinomycetota</taxon>
        <taxon>Actinomycetes</taxon>
        <taxon>Actinomycetales</taxon>
        <taxon>Actinomycetaceae</taxon>
        <taxon>Ancrocorticia</taxon>
    </lineage>
</organism>
<feature type="signal peptide" evidence="4">
    <location>
        <begin position="1"/>
        <end position="25"/>
    </location>
</feature>
<name>A0A2V1K9P3_9ACTO</name>
<dbReference type="PANTHER" id="PTHR30036">
    <property type="entry name" value="D-XYLOSE-BINDING PERIPLASMIC PROTEIN"/>
    <property type="match status" value="1"/>
</dbReference>
<keyword evidence="7" id="KW-1185">Reference proteome</keyword>
<dbReference type="CDD" id="cd19994">
    <property type="entry name" value="PBP1_ChvE"/>
    <property type="match status" value="1"/>
</dbReference>
<dbReference type="PROSITE" id="PS51257">
    <property type="entry name" value="PROKAR_LIPOPROTEIN"/>
    <property type="match status" value="1"/>
</dbReference>
<dbReference type="AlphaFoldDB" id="A0A2V1K9P3"/>
<reference evidence="7" key="1">
    <citation type="submission" date="2018-05" db="EMBL/GenBank/DDBJ databases">
        <authorList>
            <person name="Li Y."/>
        </authorList>
    </citation>
    <scope>NUCLEOTIDE SEQUENCE [LARGE SCALE GENOMIC DNA]</scope>
    <source>
        <strain evidence="7">sk1b4</strain>
    </source>
</reference>
<dbReference type="GO" id="GO:0030246">
    <property type="term" value="F:carbohydrate binding"/>
    <property type="evidence" value="ECO:0007669"/>
    <property type="project" value="TreeGrafter"/>
</dbReference>
<comment type="subcellular location">
    <subcellularLocation>
        <location evidence="1">Cell envelope</location>
    </subcellularLocation>
</comment>
<dbReference type="InterPro" id="IPR049784">
    <property type="entry name" value="ChvE-like"/>
</dbReference>
<evidence type="ECO:0000259" key="5">
    <source>
        <dbReference type="Pfam" id="PF13407"/>
    </source>
</evidence>
<dbReference type="InterPro" id="IPR050555">
    <property type="entry name" value="Bact_Solute-Bind_Prot2"/>
</dbReference>
<dbReference type="Pfam" id="PF13407">
    <property type="entry name" value="Peripla_BP_4"/>
    <property type="match status" value="1"/>
</dbReference>
<evidence type="ECO:0000313" key="7">
    <source>
        <dbReference type="Proteomes" id="UP000245283"/>
    </source>
</evidence>
<dbReference type="RefSeq" id="WP_109093002.1">
    <property type="nucleotide sequence ID" value="NZ_QETB01000001.1"/>
</dbReference>
<dbReference type="GO" id="GO:0030288">
    <property type="term" value="C:outer membrane-bounded periplasmic space"/>
    <property type="evidence" value="ECO:0007669"/>
    <property type="project" value="TreeGrafter"/>
</dbReference>
<evidence type="ECO:0000313" key="6">
    <source>
        <dbReference type="EMBL" id="PWF27502.1"/>
    </source>
</evidence>
<proteinExistence type="predicted"/>
<dbReference type="PANTHER" id="PTHR30036:SF1">
    <property type="entry name" value="D-XYLOSE-BINDING PERIPLASMIC PROTEIN"/>
    <property type="match status" value="1"/>
</dbReference>
<dbReference type="EMBL" id="QETB01000001">
    <property type="protein sequence ID" value="PWF27502.1"/>
    <property type="molecule type" value="Genomic_DNA"/>
</dbReference>
<evidence type="ECO:0000256" key="3">
    <source>
        <dbReference type="SAM" id="MobiDB-lite"/>
    </source>
</evidence>
<dbReference type="NCBIfam" id="NF040907">
    <property type="entry name" value="ChvE"/>
    <property type="match status" value="1"/>
</dbReference>